<comment type="caution">
    <text evidence="1">The sequence shown here is derived from an EMBL/GenBank/DDBJ whole genome shotgun (WGS) entry which is preliminary data.</text>
</comment>
<evidence type="ECO:0008006" key="3">
    <source>
        <dbReference type="Google" id="ProtNLM"/>
    </source>
</evidence>
<organism evidence="1 2">
    <name type="scientific">Prauserella shujinwangii</name>
    <dbReference type="NCBI Taxonomy" id="1453103"/>
    <lineage>
        <taxon>Bacteria</taxon>
        <taxon>Bacillati</taxon>
        <taxon>Actinomycetota</taxon>
        <taxon>Actinomycetes</taxon>
        <taxon>Pseudonocardiales</taxon>
        <taxon>Pseudonocardiaceae</taxon>
        <taxon>Prauserella</taxon>
    </lineage>
</organism>
<evidence type="ECO:0000313" key="1">
    <source>
        <dbReference type="EMBL" id="PRX46745.1"/>
    </source>
</evidence>
<dbReference type="AlphaFoldDB" id="A0A2T0LT09"/>
<reference evidence="1 2" key="1">
    <citation type="submission" date="2018-03" db="EMBL/GenBank/DDBJ databases">
        <title>Genomic Encyclopedia of Type Strains, Phase III (KMG-III): the genomes of soil and plant-associated and newly described type strains.</title>
        <authorList>
            <person name="Whitman W."/>
        </authorList>
    </citation>
    <scope>NUCLEOTIDE SEQUENCE [LARGE SCALE GENOMIC DNA]</scope>
    <source>
        <strain evidence="1 2">CGMCC 4.7125</strain>
    </source>
</reference>
<dbReference type="RefSeq" id="WP_146147530.1">
    <property type="nucleotide sequence ID" value="NZ_PVNH01000007.1"/>
</dbReference>
<sequence>MVDKELLFTNRLEEDELEIPGVGTVRFRALSRAEVLQIHNKEMPKEVMERKILVQAMVDPEMDVDDVKRWQAASNAGEIERVSRAIAALSGLEINPKEPT</sequence>
<accession>A0A2T0LT09</accession>
<name>A0A2T0LT09_9PSEU</name>
<protein>
    <recommendedName>
        <fullName evidence="3">Tail assembly chaperone E/41/14-like protein</fullName>
    </recommendedName>
</protein>
<dbReference type="OrthoDB" id="3403447at2"/>
<proteinExistence type="predicted"/>
<dbReference type="EMBL" id="PVNH01000007">
    <property type="protein sequence ID" value="PRX46745.1"/>
    <property type="molecule type" value="Genomic_DNA"/>
</dbReference>
<evidence type="ECO:0000313" key="2">
    <source>
        <dbReference type="Proteomes" id="UP000238362"/>
    </source>
</evidence>
<gene>
    <name evidence="1" type="ORF">B0I33_107323</name>
</gene>
<keyword evidence="2" id="KW-1185">Reference proteome</keyword>
<dbReference type="Proteomes" id="UP000238362">
    <property type="component" value="Unassembled WGS sequence"/>
</dbReference>